<organism evidence="2 3">
    <name type="scientific">Roseofilum casamattae BLCC-M143</name>
    <dbReference type="NCBI Taxonomy" id="3022442"/>
    <lineage>
        <taxon>Bacteria</taxon>
        <taxon>Bacillati</taxon>
        <taxon>Cyanobacteriota</taxon>
        <taxon>Cyanophyceae</taxon>
        <taxon>Desertifilales</taxon>
        <taxon>Desertifilaceae</taxon>
        <taxon>Roseofilum</taxon>
        <taxon>Roseofilum casamattae</taxon>
    </lineage>
</organism>
<proteinExistence type="predicted"/>
<feature type="compositionally biased region" description="Basic and acidic residues" evidence="1">
    <location>
        <begin position="52"/>
        <end position="66"/>
    </location>
</feature>
<feature type="compositionally biased region" description="Basic and acidic residues" evidence="1">
    <location>
        <begin position="96"/>
        <end position="106"/>
    </location>
</feature>
<dbReference type="RefSeq" id="WP_283759187.1">
    <property type="nucleotide sequence ID" value="NZ_JAQOSQ010000016.1"/>
</dbReference>
<dbReference type="Proteomes" id="UP001232992">
    <property type="component" value="Unassembled WGS sequence"/>
</dbReference>
<evidence type="ECO:0000313" key="3">
    <source>
        <dbReference type="Proteomes" id="UP001232992"/>
    </source>
</evidence>
<feature type="region of interest" description="Disordered" evidence="1">
    <location>
        <begin position="149"/>
        <end position="179"/>
    </location>
</feature>
<accession>A0ABT7BZD5</accession>
<reference evidence="2 3" key="1">
    <citation type="submission" date="2023-01" db="EMBL/GenBank/DDBJ databases">
        <title>Novel diversity within Roseofilum (Cyanobacteria; Desertifilaceae) from marine benthic mats with descriptions of four novel species.</title>
        <authorList>
            <person name="Wang Y."/>
            <person name="Berthold D.E."/>
            <person name="Hu J."/>
            <person name="Lefler F.W."/>
            <person name="Laughinghouse H.D. IV."/>
        </authorList>
    </citation>
    <scope>NUCLEOTIDE SEQUENCE [LARGE SCALE GENOMIC DNA]</scope>
    <source>
        <strain evidence="2 3">BLCC-M143</strain>
    </source>
</reference>
<evidence type="ECO:0000313" key="2">
    <source>
        <dbReference type="EMBL" id="MDJ1184531.1"/>
    </source>
</evidence>
<feature type="compositionally biased region" description="Basic residues" evidence="1">
    <location>
        <begin position="1"/>
        <end position="10"/>
    </location>
</feature>
<feature type="region of interest" description="Disordered" evidence="1">
    <location>
        <begin position="1"/>
        <end position="130"/>
    </location>
</feature>
<comment type="caution">
    <text evidence="2">The sequence shown here is derived from an EMBL/GenBank/DDBJ whole genome shotgun (WGS) entry which is preliminary data.</text>
</comment>
<evidence type="ECO:0000256" key="1">
    <source>
        <dbReference type="SAM" id="MobiDB-lite"/>
    </source>
</evidence>
<feature type="region of interest" description="Disordered" evidence="1">
    <location>
        <begin position="240"/>
        <end position="280"/>
    </location>
</feature>
<gene>
    <name evidence="2" type="ORF">PMH09_15195</name>
</gene>
<keyword evidence="3" id="KW-1185">Reference proteome</keyword>
<dbReference type="EMBL" id="JAQOSQ010000016">
    <property type="protein sequence ID" value="MDJ1184531.1"/>
    <property type="molecule type" value="Genomic_DNA"/>
</dbReference>
<protein>
    <submittedName>
        <fullName evidence="2">Uncharacterized protein</fullName>
    </submittedName>
</protein>
<feature type="compositionally biased region" description="Basic and acidic residues" evidence="1">
    <location>
        <begin position="169"/>
        <end position="179"/>
    </location>
</feature>
<sequence>MSAKRIRRKRSDWQPERSPSQKSKKPDSLTAHQNAPIEVANVAPGAMMDNVMRSRSDSEGVSRNDSKGVSLEPNPETARPPQAIVQPKLTIGEPNNKYEQKADRTAKQVVQTMRAPQPQTFDNIRGQEPSLQCKQEAFQQIWRPMLQARRDRGGTTSEQFDRSGGAVQRKGDRAIQRETYKSKTDKTIITWQQFKEALKQREFSSEVIEKMHPIFVSCKQGNTQDMTEAELLAKAWEIEREDKGGSGNQTQDSDLPVVDEKEQNSGQQDEKSQNDEQPVVKEATKLRELNELDSKEKEANSYESILSGITAIPDDIKESIWEACRARDFQAFTQAGFDATVTSDKGDAFYEQTVVPALKPVKDINPDRYIKEIKEGNRTKQEILEEFYAEIKPEIDKMIAALTEVEVDPQDYQEVKIPDLSTFDAFMAEFEPFIPDPSSVAPPEDMNTALFNMRQEVGKGACNLASSFANIFMSESSSLKNNLRACFLGESNGTLRYNFYGQNNALAPYQGKGAEDWDNEKINNVLQYSKMTYTVQKTEKTFETDMLPFKPLWIFHMAQAYFQYEYDIGFIETKAYQIDMNLRIKEDENSEVERISYNLAMNKIGKSEYMAKDEDYQRIPEDEDCKGKMFKLAMKGHATSLVCTLTGEKRYYDNQSGADEPYTVINNKTVREFIKNHPAKSFIMYDAPPESVQE</sequence>
<name>A0ABT7BZD5_9CYAN</name>
<feature type="compositionally biased region" description="Basic and acidic residues" evidence="1">
    <location>
        <begin position="258"/>
        <end position="280"/>
    </location>
</feature>